<comment type="caution">
    <text evidence="2">The sequence shown here is derived from an EMBL/GenBank/DDBJ whole genome shotgun (WGS) entry which is preliminary data.</text>
</comment>
<accession>A0ABU7RPN4</accession>
<dbReference type="Proteomes" id="UP001332243">
    <property type="component" value="Unassembled WGS sequence"/>
</dbReference>
<evidence type="ECO:0000313" key="3">
    <source>
        <dbReference type="Proteomes" id="UP001332243"/>
    </source>
</evidence>
<feature type="compositionally biased region" description="Basic and acidic residues" evidence="1">
    <location>
        <begin position="31"/>
        <end position="41"/>
    </location>
</feature>
<sequence length="41" mass="4264">MTQRGTGLLPARVSTARQVVTGVGRPARAGHGGDERSEETT</sequence>
<name>A0ABU7RPN4_9ACTN</name>
<dbReference type="EMBL" id="JAZGQK010000006">
    <property type="protein sequence ID" value="MEE6258466.1"/>
    <property type="molecule type" value="Genomic_DNA"/>
</dbReference>
<feature type="region of interest" description="Disordered" evidence="1">
    <location>
        <begin position="16"/>
        <end position="41"/>
    </location>
</feature>
<dbReference type="RefSeq" id="WP_331213575.1">
    <property type="nucleotide sequence ID" value="NZ_JAZGQK010000006.1"/>
</dbReference>
<gene>
    <name evidence="2" type="ORF">V1633_08165</name>
</gene>
<reference evidence="2 3" key="1">
    <citation type="submission" date="2024-01" db="EMBL/GenBank/DDBJ databases">
        <title>Genome insights into Plantactinospora sonchi sp. nov.</title>
        <authorList>
            <person name="Wang L."/>
        </authorList>
    </citation>
    <scope>NUCLEOTIDE SEQUENCE [LARGE SCALE GENOMIC DNA]</scope>
    <source>
        <strain evidence="2 3">NEAU-QY2</strain>
    </source>
</reference>
<organism evidence="2 3">
    <name type="scientific">Plantactinospora sonchi</name>
    <dbReference type="NCBI Taxonomy" id="1544735"/>
    <lineage>
        <taxon>Bacteria</taxon>
        <taxon>Bacillati</taxon>
        <taxon>Actinomycetota</taxon>
        <taxon>Actinomycetes</taxon>
        <taxon>Micromonosporales</taxon>
        <taxon>Micromonosporaceae</taxon>
        <taxon>Plantactinospora</taxon>
    </lineage>
</organism>
<evidence type="ECO:0000313" key="2">
    <source>
        <dbReference type="EMBL" id="MEE6258466.1"/>
    </source>
</evidence>
<evidence type="ECO:0000256" key="1">
    <source>
        <dbReference type="SAM" id="MobiDB-lite"/>
    </source>
</evidence>
<proteinExistence type="predicted"/>
<keyword evidence="3" id="KW-1185">Reference proteome</keyword>
<protein>
    <submittedName>
        <fullName evidence="2">Uncharacterized protein</fullName>
    </submittedName>
</protein>